<dbReference type="GO" id="GO:0042030">
    <property type="term" value="F:ATPase inhibitor activity"/>
    <property type="evidence" value="ECO:0007669"/>
    <property type="project" value="InterPro"/>
</dbReference>
<dbReference type="EMBL" id="MRZV01001593">
    <property type="protein sequence ID" value="PIK36933.1"/>
    <property type="molecule type" value="Genomic_DNA"/>
</dbReference>
<dbReference type="FunFam" id="1.20.5.500:FF:000007">
    <property type="entry name" value="ATPase inhibitor, putative"/>
    <property type="match status" value="1"/>
</dbReference>
<name>A0A2G8JMI4_STIJA</name>
<comment type="caution">
    <text evidence="8">The sequence shown here is derived from an EMBL/GenBank/DDBJ whole genome shotgun (WGS) entry which is preliminary data.</text>
</comment>
<evidence type="ECO:0000256" key="3">
    <source>
        <dbReference type="ARBA" id="ARBA00022946"/>
    </source>
</evidence>
<dbReference type="SUPFAM" id="SSF64602">
    <property type="entry name" value="F1 ATPase inhibitor, IF1, C-terminal domain"/>
    <property type="match status" value="1"/>
</dbReference>
<dbReference type="InterPro" id="IPR007648">
    <property type="entry name" value="ATPase_inhibitor_mt"/>
</dbReference>
<reference evidence="8 9" key="1">
    <citation type="journal article" date="2017" name="PLoS Biol.">
        <title>The sea cucumber genome provides insights into morphological evolution and visceral regeneration.</title>
        <authorList>
            <person name="Zhang X."/>
            <person name="Sun L."/>
            <person name="Yuan J."/>
            <person name="Sun Y."/>
            <person name="Gao Y."/>
            <person name="Zhang L."/>
            <person name="Li S."/>
            <person name="Dai H."/>
            <person name="Hamel J.F."/>
            <person name="Liu C."/>
            <person name="Yu Y."/>
            <person name="Liu S."/>
            <person name="Lin W."/>
            <person name="Guo K."/>
            <person name="Jin S."/>
            <person name="Xu P."/>
            <person name="Storey K.B."/>
            <person name="Huan P."/>
            <person name="Zhang T."/>
            <person name="Zhou Y."/>
            <person name="Zhang J."/>
            <person name="Lin C."/>
            <person name="Li X."/>
            <person name="Xing L."/>
            <person name="Huo D."/>
            <person name="Sun M."/>
            <person name="Wang L."/>
            <person name="Mercier A."/>
            <person name="Li F."/>
            <person name="Yang H."/>
            <person name="Xiang J."/>
        </authorList>
    </citation>
    <scope>NUCLEOTIDE SEQUENCE [LARGE SCALE GENOMIC DNA]</scope>
    <source>
        <strain evidence="8">Shaxun</strain>
        <tissue evidence="8">Muscle</tissue>
    </source>
</reference>
<organism evidence="8 9">
    <name type="scientific">Stichopus japonicus</name>
    <name type="common">Sea cucumber</name>
    <dbReference type="NCBI Taxonomy" id="307972"/>
    <lineage>
        <taxon>Eukaryota</taxon>
        <taxon>Metazoa</taxon>
        <taxon>Echinodermata</taxon>
        <taxon>Eleutherozoa</taxon>
        <taxon>Echinozoa</taxon>
        <taxon>Holothuroidea</taxon>
        <taxon>Aspidochirotacea</taxon>
        <taxon>Aspidochirotida</taxon>
        <taxon>Stichopodidae</taxon>
        <taxon>Apostichopus</taxon>
    </lineage>
</organism>
<gene>
    <name evidence="8" type="ORF">BSL78_26240</name>
</gene>
<dbReference type="OrthoDB" id="10045676at2759"/>
<dbReference type="Gene3D" id="1.20.5.500">
    <property type="entry name" value="Single helix bin"/>
    <property type="match status" value="1"/>
</dbReference>
<evidence type="ECO:0000256" key="5">
    <source>
        <dbReference type="ARBA" id="ARBA00023128"/>
    </source>
</evidence>
<dbReference type="AlphaFoldDB" id="A0A2G8JMI4"/>
<sequence>MTVCREDDELGSFMKHCYEYYSNIMIQTVSRKVGCFVGNISDIHRGFRGGFQTRCFSSVEWGSGAGKGGGTGGSIRDAGGAFGKMEAAHEEQYFRKLQQEQLKTLKKHHDDEIDAHESEINRHKEAIKRLHKKKKEIDERTIKRHSITG</sequence>
<keyword evidence="3" id="KW-0809">Transit peptide</keyword>
<keyword evidence="4 7" id="KW-0175">Coiled coil</keyword>
<comment type="subcellular location">
    <subcellularLocation>
        <location evidence="1">Mitochondrion</location>
    </subcellularLocation>
</comment>
<evidence type="ECO:0000256" key="6">
    <source>
        <dbReference type="ARBA" id="ARBA00030036"/>
    </source>
</evidence>
<proteinExistence type="inferred from homology"/>
<evidence type="ECO:0000256" key="4">
    <source>
        <dbReference type="ARBA" id="ARBA00023054"/>
    </source>
</evidence>
<accession>A0A2G8JMI4</accession>
<evidence type="ECO:0000256" key="2">
    <source>
        <dbReference type="ARBA" id="ARBA00010901"/>
    </source>
</evidence>
<evidence type="ECO:0000313" key="9">
    <source>
        <dbReference type="Proteomes" id="UP000230750"/>
    </source>
</evidence>
<keyword evidence="9" id="KW-1185">Reference proteome</keyword>
<keyword evidence="5" id="KW-0496">Mitochondrion</keyword>
<dbReference type="GO" id="GO:0005739">
    <property type="term" value="C:mitochondrion"/>
    <property type="evidence" value="ECO:0007669"/>
    <property type="project" value="UniProtKB-SubCell"/>
</dbReference>
<feature type="coiled-coil region" evidence="7">
    <location>
        <begin position="106"/>
        <end position="140"/>
    </location>
</feature>
<dbReference type="PANTHER" id="PTHR48417:SF1">
    <property type="entry name" value="ATP SYNTHASE F1 SUBUNIT EPSILON"/>
    <property type="match status" value="1"/>
</dbReference>
<dbReference type="PANTHER" id="PTHR48417">
    <property type="entry name" value="ATP SYNTHASE F1 SUBUNIT EPSILON"/>
    <property type="match status" value="1"/>
</dbReference>
<dbReference type="Proteomes" id="UP000230750">
    <property type="component" value="Unassembled WGS sequence"/>
</dbReference>
<dbReference type="STRING" id="307972.A0A2G8JMI4"/>
<evidence type="ECO:0000313" key="8">
    <source>
        <dbReference type="EMBL" id="PIK36933.1"/>
    </source>
</evidence>
<evidence type="ECO:0000256" key="1">
    <source>
        <dbReference type="ARBA" id="ARBA00004173"/>
    </source>
</evidence>
<evidence type="ECO:0000256" key="7">
    <source>
        <dbReference type="SAM" id="Coils"/>
    </source>
</evidence>
<comment type="similarity">
    <text evidence="2">Belongs to the ATPase inhibitor family.</text>
</comment>
<protein>
    <recommendedName>
        <fullName evidence="6">ATP synthase F1 subunit epsilon</fullName>
    </recommendedName>
</protein>
<dbReference type="Pfam" id="PF04568">
    <property type="entry name" value="IATP"/>
    <property type="match status" value="1"/>
</dbReference>